<dbReference type="SUPFAM" id="SSF48452">
    <property type="entry name" value="TPR-like"/>
    <property type="match status" value="2"/>
</dbReference>
<reference evidence="1" key="2">
    <citation type="submission" date="2021-04" db="EMBL/GenBank/DDBJ databases">
        <authorList>
            <person name="Karlyshev A.V."/>
        </authorList>
    </citation>
    <scope>NUCLEOTIDE SEQUENCE</scope>
    <source>
        <strain evidence="1">LMG 29479</strain>
    </source>
</reference>
<dbReference type="InterPro" id="IPR019734">
    <property type="entry name" value="TPR_rpt"/>
</dbReference>
<dbReference type="RefSeq" id="WP_211925489.1">
    <property type="nucleotide sequence ID" value="NZ_JAGQFT020000005.1"/>
</dbReference>
<dbReference type="PANTHER" id="PTHR12558:SF13">
    <property type="entry name" value="CELL DIVISION CYCLE PROTEIN 27 HOMOLOG"/>
    <property type="match status" value="1"/>
</dbReference>
<dbReference type="SMART" id="SM00028">
    <property type="entry name" value="TPR"/>
    <property type="match status" value="3"/>
</dbReference>
<dbReference type="EMBL" id="JAGQFT010000012">
    <property type="protein sequence ID" value="MBR0561520.1"/>
    <property type="molecule type" value="Genomic_DNA"/>
</dbReference>
<reference evidence="2 3" key="1">
    <citation type="journal article" date="2021" name="Microbiol. Resour. Announc.">
        <title>Draft Genome Sequence of Coralloluteibacterium stylophorae LMG 29479T.</title>
        <authorList>
            <person name="Karlyshev A.V."/>
            <person name="Kudryashova E.B."/>
            <person name="Ariskina E.V."/>
            <person name="Conroy A.P."/>
            <person name="Abidueva E.Y."/>
        </authorList>
    </citation>
    <scope>NUCLEOTIDE SEQUENCE [LARGE SCALE GENOMIC DNA]</scope>
    <source>
        <strain evidence="2 3">LMG 29479</strain>
    </source>
</reference>
<dbReference type="Gene3D" id="3.40.50.300">
    <property type="entry name" value="P-loop containing nucleotide triphosphate hydrolases"/>
    <property type="match status" value="1"/>
</dbReference>
<dbReference type="PANTHER" id="PTHR12558">
    <property type="entry name" value="CELL DIVISION CYCLE 16,23,27"/>
    <property type="match status" value="1"/>
</dbReference>
<protein>
    <submittedName>
        <fullName evidence="1">Tetratricopeptide repeat protein</fullName>
    </submittedName>
</protein>
<sequence length="696" mass="73230">MLDTAIDALRRGDAAAALSAADAAVAAEPGDHRALHLQGLARRAVGDVAGAREAIERAVAIAPEQADYQLSLATLALAAGDTAQARSTLEGAVGTDPNQLGAYVMLAHLALARGDRDEAERQLRLAQRVEPEHPQTRVLEGQLQLARGDAAAALATLSGVARQRPDDLLVQAALATAYLANDHAAFAEQALRNVLAKKSDLHAQRRLLVDVLRRQKRPDEALAETETLLRALPGDVPALIVHGLLSAQLGREEQAIASLAAALRAGPPQDTALSTLMTLWRRRGELAQARDFLDERLAAGTPAQGWLQARVMLARTIDEDTAALTSRWHALYPDSLAAMEARALDLERTEPDAAAALAGAVLARAPGAIGARLLRYRVDLARDPEAAIGHIQDLAEQAQPRARAEFRRARGHAHAAAGRHGAALADWSGAHADLGSAAWAGGPVAPAEAAADKAPEAVADAPILVWGPPGTGTPQLIELLRRQRTTPLLGDRLLRGGSRRQDGFTAPQAWLDAPEHAGHAVGSFGGAWRQGMAAAGAGGAPGIDWLAFWDARLAARLRRELPGTRLLATVRDPRDALLHWIAFGTAGHFRPEAPVEAARQLAAACDQLAATVEQGLIPVHVVRYEAIAEDPAAVVPALADFSGLALEVDAAAAAAVRGSTEPPRAFAPGRWRDYADVLGEAFAELAPLASRMGYPA</sequence>
<dbReference type="InterPro" id="IPR027417">
    <property type="entry name" value="P-loop_NTPase"/>
</dbReference>
<dbReference type="InterPro" id="IPR011990">
    <property type="entry name" value="TPR-like_helical_dom_sf"/>
</dbReference>
<dbReference type="Pfam" id="PF13432">
    <property type="entry name" value="TPR_16"/>
    <property type="match status" value="2"/>
</dbReference>
<evidence type="ECO:0000313" key="2">
    <source>
        <dbReference type="EMBL" id="MBS7457384.1"/>
    </source>
</evidence>
<dbReference type="Gene3D" id="1.25.40.10">
    <property type="entry name" value="Tetratricopeptide repeat domain"/>
    <property type="match status" value="2"/>
</dbReference>
<comment type="caution">
    <text evidence="1">The sequence shown here is derived from an EMBL/GenBank/DDBJ whole genome shotgun (WGS) entry which is preliminary data.</text>
</comment>
<dbReference type="Pfam" id="PF14559">
    <property type="entry name" value="TPR_19"/>
    <property type="match status" value="1"/>
</dbReference>
<keyword evidence="3" id="KW-1185">Reference proteome</keyword>
<name>A0A8J7VR42_9GAMM</name>
<gene>
    <name evidence="2" type="ORF">KB893_009580</name>
    <name evidence="1" type="ORF">KB893_03130</name>
</gene>
<dbReference type="EMBL" id="JAGQFT020000005">
    <property type="protein sequence ID" value="MBS7457384.1"/>
    <property type="molecule type" value="Genomic_DNA"/>
</dbReference>
<evidence type="ECO:0000313" key="1">
    <source>
        <dbReference type="EMBL" id="MBR0561520.1"/>
    </source>
</evidence>
<dbReference type="Proteomes" id="UP000675747">
    <property type="component" value="Unassembled WGS sequence"/>
</dbReference>
<dbReference type="SUPFAM" id="SSF52540">
    <property type="entry name" value="P-loop containing nucleoside triphosphate hydrolases"/>
    <property type="match status" value="1"/>
</dbReference>
<proteinExistence type="predicted"/>
<dbReference type="AlphaFoldDB" id="A0A8J7VR42"/>
<organism evidence="1">
    <name type="scientific">Coralloluteibacterium stylophorae</name>
    <dbReference type="NCBI Taxonomy" id="1776034"/>
    <lineage>
        <taxon>Bacteria</taxon>
        <taxon>Pseudomonadati</taxon>
        <taxon>Pseudomonadota</taxon>
        <taxon>Gammaproteobacteria</taxon>
        <taxon>Lysobacterales</taxon>
        <taxon>Lysobacteraceae</taxon>
        <taxon>Coralloluteibacterium</taxon>
    </lineage>
</organism>
<accession>A0A8J7VR42</accession>
<evidence type="ECO:0000313" key="3">
    <source>
        <dbReference type="Proteomes" id="UP000675747"/>
    </source>
</evidence>